<organism evidence="3 4">
    <name type="scientific">Actinomadura fibrosa</name>
    <dbReference type="NCBI Taxonomy" id="111802"/>
    <lineage>
        <taxon>Bacteria</taxon>
        <taxon>Bacillati</taxon>
        <taxon>Actinomycetota</taxon>
        <taxon>Actinomycetes</taxon>
        <taxon>Streptosporangiales</taxon>
        <taxon>Thermomonosporaceae</taxon>
        <taxon>Actinomadura</taxon>
    </lineage>
</organism>
<evidence type="ECO:0000313" key="3">
    <source>
        <dbReference type="EMBL" id="MFD0688968.1"/>
    </source>
</evidence>
<feature type="transmembrane region" description="Helical" evidence="2">
    <location>
        <begin position="12"/>
        <end position="30"/>
    </location>
</feature>
<feature type="compositionally biased region" description="Low complexity" evidence="1">
    <location>
        <begin position="223"/>
        <end position="263"/>
    </location>
</feature>
<gene>
    <name evidence="3" type="ORF">ACFQZM_31065</name>
</gene>
<feature type="compositionally biased region" description="Polar residues" evidence="1">
    <location>
        <begin position="315"/>
        <end position="328"/>
    </location>
</feature>
<keyword evidence="2" id="KW-0812">Transmembrane</keyword>
<accession>A0ABW2XR39</accession>
<feature type="compositionally biased region" description="Low complexity" evidence="1">
    <location>
        <begin position="270"/>
        <end position="299"/>
    </location>
</feature>
<comment type="caution">
    <text evidence="3">The sequence shown here is derived from an EMBL/GenBank/DDBJ whole genome shotgun (WGS) entry which is preliminary data.</text>
</comment>
<keyword evidence="2" id="KW-1133">Transmembrane helix</keyword>
<evidence type="ECO:0000313" key="4">
    <source>
        <dbReference type="Proteomes" id="UP001597063"/>
    </source>
</evidence>
<feature type="region of interest" description="Disordered" evidence="1">
    <location>
        <begin position="86"/>
        <end position="140"/>
    </location>
</feature>
<feature type="region of interest" description="Disordered" evidence="1">
    <location>
        <begin position="223"/>
        <end position="328"/>
    </location>
</feature>
<reference evidence="4" key="1">
    <citation type="journal article" date="2019" name="Int. J. Syst. Evol. Microbiol.">
        <title>The Global Catalogue of Microorganisms (GCM) 10K type strain sequencing project: providing services to taxonomists for standard genome sequencing and annotation.</title>
        <authorList>
            <consortium name="The Broad Institute Genomics Platform"/>
            <consortium name="The Broad Institute Genome Sequencing Center for Infectious Disease"/>
            <person name="Wu L."/>
            <person name="Ma J."/>
        </authorList>
    </citation>
    <scope>NUCLEOTIDE SEQUENCE [LARGE SCALE GENOMIC DNA]</scope>
    <source>
        <strain evidence="4">JCM 9371</strain>
    </source>
</reference>
<evidence type="ECO:0000256" key="1">
    <source>
        <dbReference type="SAM" id="MobiDB-lite"/>
    </source>
</evidence>
<dbReference type="EMBL" id="JBHTGP010000015">
    <property type="protein sequence ID" value="MFD0688968.1"/>
    <property type="molecule type" value="Genomic_DNA"/>
</dbReference>
<evidence type="ECO:0000256" key="2">
    <source>
        <dbReference type="SAM" id="Phobius"/>
    </source>
</evidence>
<feature type="compositionally biased region" description="Gly residues" evidence="1">
    <location>
        <begin position="303"/>
        <end position="314"/>
    </location>
</feature>
<keyword evidence="2" id="KW-0472">Membrane</keyword>
<protein>
    <submittedName>
        <fullName evidence="3">Uncharacterized protein</fullName>
    </submittedName>
</protein>
<dbReference type="RefSeq" id="WP_131763164.1">
    <property type="nucleotide sequence ID" value="NZ_CAACUY010000300.1"/>
</dbReference>
<sequence length="328" mass="32669">MQRRLPDLSTTQLIASGVATLAAAVGASYLGVYGTILGAAFMSVASTAGSAICKHYLDQGREQLKDLSHIQAAVQQRDAAQTAAAEAVSADPTRTVAWPGGGAWPAGGDPNATRLDLPLPGAGRPGPVPPGGGDPNATRLDRTPAETVAESLAEDAGEDAVREVVRRSALQSTVEWAKRNWVKLAVSSAAVFAIVICGITLYEATTGSSLGKNEKGLTVTKVLTGGTDTQDTPSKSPSPETTEPSDAPTGGTSGTPSDTPSTGTTGGTTGRPTQTPTVTPTAPSTAPSTPTEPNTPAPTRSSGGDGGGGGGGVQQGTDPQSRTGSSAG</sequence>
<dbReference type="Proteomes" id="UP001597063">
    <property type="component" value="Unassembled WGS sequence"/>
</dbReference>
<name>A0ABW2XR39_9ACTN</name>
<keyword evidence="4" id="KW-1185">Reference proteome</keyword>
<proteinExistence type="predicted"/>